<dbReference type="InterPro" id="IPR045109">
    <property type="entry name" value="LSDs-like"/>
</dbReference>
<keyword evidence="7" id="KW-0862">Zinc</keyword>
<dbReference type="PROSITE" id="PS50089">
    <property type="entry name" value="ZF_RING_2"/>
    <property type="match status" value="1"/>
</dbReference>
<name>A0AAQ3JW21_9LILI</name>
<keyword evidence="5" id="KW-0804">Transcription</keyword>
<evidence type="ECO:0000256" key="4">
    <source>
        <dbReference type="ARBA" id="ARBA00023015"/>
    </source>
</evidence>
<dbReference type="SMART" id="SM00558">
    <property type="entry name" value="JmjC"/>
    <property type="match status" value="1"/>
</dbReference>
<proteinExistence type="inferred from homology"/>
<keyword evidence="14" id="KW-1185">Reference proteome</keyword>
<dbReference type="Gene3D" id="2.60.120.650">
    <property type="entry name" value="Cupin"/>
    <property type="match status" value="1"/>
</dbReference>
<protein>
    <recommendedName>
        <fullName evidence="15">Lysine-specific demethylase JMJ25</fullName>
    </recommendedName>
</protein>
<dbReference type="InterPro" id="IPR001841">
    <property type="entry name" value="Znf_RING"/>
</dbReference>
<accession>A0AAQ3JW21</accession>
<dbReference type="PANTHER" id="PTHR12549:SF17">
    <property type="entry name" value="E3 UBIQUITIN-PROTEIN LIGASE JMJ24"/>
    <property type="match status" value="1"/>
</dbReference>
<dbReference type="Pfam" id="PF08879">
    <property type="entry name" value="WRC"/>
    <property type="match status" value="1"/>
</dbReference>
<comment type="subcellular location">
    <subcellularLocation>
        <location evidence="1">Nucleus</location>
    </subcellularLocation>
</comment>
<dbReference type="InterPro" id="IPR014977">
    <property type="entry name" value="WRC_dom"/>
</dbReference>
<feature type="domain" description="JmjC" evidence="11">
    <location>
        <begin position="612"/>
        <end position="888"/>
    </location>
</feature>
<dbReference type="PROSITE" id="PS51184">
    <property type="entry name" value="JMJC"/>
    <property type="match status" value="1"/>
</dbReference>
<dbReference type="GO" id="GO:0032454">
    <property type="term" value="F:histone H3K9 demethylase activity"/>
    <property type="evidence" value="ECO:0007669"/>
    <property type="project" value="InterPro"/>
</dbReference>
<dbReference type="SUPFAM" id="SSF51197">
    <property type="entry name" value="Clavaminate synthase-like"/>
    <property type="match status" value="1"/>
</dbReference>
<keyword evidence="4" id="KW-0805">Transcription regulation</keyword>
<dbReference type="GO" id="GO:0000785">
    <property type="term" value="C:chromatin"/>
    <property type="evidence" value="ECO:0007669"/>
    <property type="project" value="TreeGrafter"/>
</dbReference>
<reference evidence="13 14" key="1">
    <citation type="submission" date="2023-10" db="EMBL/GenBank/DDBJ databases">
        <title>Chromosome-scale genome assembly provides insights into flower coloration mechanisms of Canna indica.</title>
        <authorList>
            <person name="Li C."/>
        </authorList>
    </citation>
    <scope>NUCLEOTIDE SEQUENCE [LARGE SCALE GENOMIC DNA]</scope>
    <source>
        <tissue evidence="13">Flower</tissue>
    </source>
</reference>
<dbReference type="GO" id="GO:0008270">
    <property type="term" value="F:zinc ion binding"/>
    <property type="evidence" value="ECO:0007669"/>
    <property type="project" value="UniProtKB-KW"/>
</dbReference>
<organism evidence="13 14">
    <name type="scientific">Canna indica</name>
    <name type="common">Indian-shot</name>
    <dbReference type="NCBI Taxonomy" id="4628"/>
    <lineage>
        <taxon>Eukaryota</taxon>
        <taxon>Viridiplantae</taxon>
        <taxon>Streptophyta</taxon>
        <taxon>Embryophyta</taxon>
        <taxon>Tracheophyta</taxon>
        <taxon>Spermatophyta</taxon>
        <taxon>Magnoliopsida</taxon>
        <taxon>Liliopsida</taxon>
        <taxon>Zingiberales</taxon>
        <taxon>Cannaceae</taxon>
        <taxon>Canna</taxon>
    </lineage>
</organism>
<evidence type="ECO:0008006" key="15">
    <source>
        <dbReference type="Google" id="ProtNLM"/>
    </source>
</evidence>
<sequence length="958" mass="108896">MDDYVGIPEDLRCKRSDGKQWRCSALSMPDKTVCEKHYIQAKRRAANSALRASERKARRKSLDDADIYLESRTKDPEMSRSVSPMNVGGTELASVNRFKEKAPRGQGFYSREMARGFSAVGVPGRPIQEVQRNAVYVEENHVRSVYRTTPLNREANNFSGSGRGEYSGKSSGSSGEMDELICHYCRRNDRASVVWCISCDRRGYCNDCISRWYADIPVEDIRQVCPACRGICNCRACLQADNLVKAKIHEIAAIDKLRYLHSLLKYVLPVLKQIYAEQCFEIGVETRTYGPTADIPRAKIDADEQMCCDLCKVPILDYHRHCANCSYDLCLICCRDIRRTSSVAFEGECLDGWSSEERKAVNTEATCPESSENSANDESKINFSHQFPNWKANTDGTIICGPSEAGGCGSSKLFLRRIFKINWVAKLVKSTEEMVSGCITRDVALPICPCEVNITSELSGLNKVTRRQCSKRDGSNDNFLYFPVARDLKHEGINHFHGHWIKGEPVVVRDTFECHLASSWDPSAIFRGIQEAIDERMDESIKVKAFSCYKLSEVEVHLDQFIKGYSECMLDNGQLEMLKIKDWPTPIALEEFILCQRPEFLVNFPFVEFIHYKWGILNLAAKLPHDTMQNEVGPKLVISYGTHRELDKGSPVSNLQVNMGDMVSLLMHTANAFLKASEIDKNDKSFKEFKPKMSPEDIYVVDSNMSMDENKRPHALGSREPNKEKDFSLSLTNMDDKAMDIQEFSNHEISAHGNRDSGSFYADKHVCDSPERTHAGAIWDVFRRQDVPKLNEFLKIHWKNLTNDSQSTNLAMPLYDQAVYLNKDQKKMLKEQFRIEPWTFEQHVGEAVFVPAGCAFQVRNLQSSVQLVLDFLSPESLRESARMAEEIRCLPNNHEAKLRMWEVGKMSMYAASSAIRDVQNIILNPKLSSDIKFEDQNLTALVSENLEKVTKRQRLVCS</sequence>
<dbReference type="Pfam" id="PF10497">
    <property type="entry name" value="zf-4CXXC_R1"/>
    <property type="match status" value="1"/>
</dbReference>
<dbReference type="GO" id="GO:0006357">
    <property type="term" value="P:regulation of transcription by RNA polymerase II"/>
    <property type="evidence" value="ECO:0007669"/>
    <property type="project" value="TreeGrafter"/>
</dbReference>
<comment type="caution">
    <text evidence="8">Lacks conserved residue(s) required for the propagation of feature annotation.</text>
</comment>
<keyword evidence="6" id="KW-0539">Nucleus</keyword>
<dbReference type="EMBL" id="CP136891">
    <property type="protein sequence ID" value="WOK96107.1"/>
    <property type="molecule type" value="Genomic_DNA"/>
</dbReference>
<gene>
    <name evidence="13" type="ORF">Cni_G04814</name>
</gene>
<dbReference type="PANTHER" id="PTHR12549">
    <property type="entry name" value="JMJC DOMAIN-CONTAINING HISTONE DEMETHYLATION PROTEIN"/>
    <property type="match status" value="1"/>
</dbReference>
<feature type="domain" description="RING-type" evidence="10">
    <location>
        <begin position="182"/>
        <end position="229"/>
    </location>
</feature>
<dbReference type="InterPro" id="IPR018866">
    <property type="entry name" value="Znf-4CXXC_R1"/>
</dbReference>
<evidence type="ECO:0000313" key="14">
    <source>
        <dbReference type="Proteomes" id="UP001327560"/>
    </source>
</evidence>
<dbReference type="InterPro" id="IPR003347">
    <property type="entry name" value="JmjC_dom"/>
</dbReference>
<comment type="similarity">
    <text evidence="2">Belongs to the JARID1 histone demethylase family.</text>
</comment>
<evidence type="ECO:0000256" key="5">
    <source>
        <dbReference type="ARBA" id="ARBA00023163"/>
    </source>
</evidence>
<dbReference type="AlphaFoldDB" id="A0AAQ3JW21"/>
<evidence type="ECO:0000259" key="10">
    <source>
        <dbReference type="PROSITE" id="PS50089"/>
    </source>
</evidence>
<dbReference type="GO" id="GO:0031490">
    <property type="term" value="F:chromatin DNA binding"/>
    <property type="evidence" value="ECO:0007669"/>
    <property type="project" value="TreeGrafter"/>
</dbReference>
<dbReference type="GO" id="GO:0003712">
    <property type="term" value="F:transcription coregulator activity"/>
    <property type="evidence" value="ECO:0007669"/>
    <property type="project" value="TreeGrafter"/>
</dbReference>
<feature type="domain" description="WRC" evidence="12">
    <location>
        <begin position="7"/>
        <end position="51"/>
    </location>
</feature>
<evidence type="ECO:0000256" key="3">
    <source>
        <dbReference type="ARBA" id="ARBA00022723"/>
    </source>
</evidence>
<dbReference type="Proteomes" id="UP001327560">
    <property type="component" value="Chromosome 2"/>
</dbReference>
<evidence type="ECO:0000256" key="1">
    <source>
        <dbReference type="ARBA" id="ARBA00004123"/>
    </source>
</evidence>
<evidence type="ECO:0000256" key="9">
    <source>
        <dbReference type="SAM" id="MobiDB-lite"/>
    </source>
</evidence>
<evidence type="ECO:0000256" key="8">
    <source>
        <dbReference type="PROSITE-ProRule" id="PRU01002"/>
    </source>
</evidence>
<dbReference type="GO" id="GO:0000118">
    <property type="term" value="C:histone deacetylase complex"/>
    <property type="evidence" value="ECO:0007669"/>
    <property type="project" value="TreeGrafter"/>
</dbReference>
<feature type="region of interest" description="Disordered" evidence="9">
    <location>
        <begin position="153"/>
        <end position="175"/>
    </location>
</feature>
<evidence type="ECO:0000313" key="13">
    <source>
        <dbReference type="EMBL" id="WOK96107.1"/>
    </source>
</evidence>
<keyword evidence="7" id="KW-0863">Zinc-finger</keyword>
<evidence type="ECO:0000259" key="11">
    <source>
        <dbReference type="PROSITE" id="PS51184"/>
    </source>
</evidence>
<dbReference type="Pfam" id="PF02373">
    <property type="entry name" value="JmjC"/>
    <property type="match status" value="1"/>
</dbReference>
<evidence type="ECO:0000259" key="12">
    <source>
        <dbReference type="PROSITE" id="PS51667"/>
    </source>
</evidence>
<evidence type="ECO:0000256" key="7">
    <source>
        <dbReference type="PROSITE-ProRule" id="PRU00175"/>
    </source>
</evidence>
<evidence type="ECO:0000256" key="2">
    <source>
        <dbReference type="ARBA" id="ARBA00006801"/>
    </source>
</evidence>
<keyword evidence="3" id="KW-0479">Metal-binding</keyword>
<evidence type="ECO:0000256" key="6">
    <source>
        <dbReference type="ARBA" id="ARBA00023242"/>
    </source>
</evidence>
<dbReference type="PROSITE" id="PS51667">
    <property type="entry name" value="WRC"/>
    <property type="match status" value="1"/>
</dbReference>